<dbReference type="Proteomes" id="UP000321721">
    <property type="component" value="Unassembled WGS sequence"/>
</dbReference>
<dbReference type="PANTHER" id="PTHR43731">
    <property type="entry name" value="RHOMBOID PROTEASE"/>
    <property type="match status" value="1"/>
</dbReference>
<dbReference type="InterPro" id="IPR050925">
    <property type="entry name" value="Rhomboid_protease_S54"/>
</dbReference>
<reference evidence="7 8" key="1">
    <citation type="submission" date="2019-08" db="EMBL/GenBank/DDBJ databases">
        <title>Genome of Vicingus serpentipes NCIMB 15042.</title>
        <authorList>
            <person name="Bowman J.P."/>
        </authorList>
    </citation>
    <scope>NUCLEOTIDE SEQUENCE [LARGE SCALE GENOMIC DNA]</scope>
    <source>
        <strain evidence="7 8">NCIMB 15042</strain>
    </source>
</reference>
<sequence>MSIIDLNKQEKNKILNAIFFPSLFVLVISVVHALQYFLNYNWFHYGIYPLRVENLSGIILSVFIHGDFNHLFNNAIPLLILGTSLFYFYKEVALKVIVWIILMGGVWTWISAREAYHTGASGLIYGLFAFLMISGFIRRNTQLISLSFFVVLVYGSMVWGIFPIKLNISFEAHFWGFISGIVLAVYYRKQGPQKVVYEWPEEEGENEENAYWKINQPPKQSKREINYIFKPKEDVEEKS</sequence>
<dbReference type="SUPFAM" id="SSF144091">
    <property type="entry name" value="Rhomboid-like"/>
    <property type="match status" value="1"/>
</dbReference>
<dbReference type="GO" id="GO:0006508">
    <property type="term" value="P:proteolysis"/>
    <property type="evidence" value="ECO:0007669"/>
    <property type="project" value="UniProtKB-KW"/>
</dbReference>
<proteinExistence type="predicted"/>
<keyword evidence="3 5" id="KW-1133">Transmembrane helix</keyword>
<feature type="domain" description="Peptidase S54 rhomboid" evidence="6">
    <location>
        <begin position="55"/>
        <end position="189"/>
    </location>
</feature>
<keyword evidence="7" id="KW-0645">Protease</keyword>
<evidence type="ECO:0000313" key="7">
    <source>
        <dbReference type="EMBL" id="TXB66675.1"/>
    </source>
</evidence>
<feature type="transmembrane region" description="Helical" evidence="5">
    <location>
        <begin position="14"/>
        <end position="38"/>
    </location>
</feature>
<evidence type="ECO:0000256" key="3">
    <source>
        <dbReference type="ARBA" id="ARBA00022989"/>
    </source>
</evidence>
<feature type="transmembrane region" description="Helical" evidence="5">
    <location>
        <begin position="168"/>
        <end position="187"/>
    </location>
</feature>
<evidence type="ECO:0000256" key="2">
    <source>
        <dbReference type="ARBA" id="ARBA00022692"/>
    </source>
</evidence>
<accession>A0A5C6RXF4</accession>
<feature type="transmembrane region" description="Helical" evidence="5">
    <location>
        <begin position="143"/>
        <end position="162"/>
    </location>
</feature>
<name>A0A5C6RXF4_9FLAO</name>
<dbReference type="EMBL" id="VOOS01000001">
    <property type="protein sequence ID" value="TXB66675.1"/>
    <property type="molecule type" value="Genomic_DNA"/>
</dbReference>
<evidence type="ECO:0000256" key="4">
    <source>
        <dbReference type="ARBA" id="ARBA00023136"/>
    </source>
</evidence>
<dbReference type="InterPro" id="IPR035952">
    <property type="entry name" value="Rhomboid-like_sf"/>
</dbReference>
<keyword evidence="8" id="KW-1185">Reference proteome</keyword>
<dbReference type="Pfam" id="PF01694">
    <property type="entry name" value="Rhomboid"/>
    <property type="match status" value="1"/>
</dbReference>
<keyword evidence="7" id="KW-0378">Hydrolase</keyword>
<evidence type="ECO:0000313" key="8">
    <source>
        <dbReference type="Proteomes" id="UP000321721"/>
    </source>
</evidence>
<comment type="caution">
    <text evidence="7">The sequence shown here is derived from an EMBL/GenBank/DDBJ whole genome shotgun (WGS) entry which is preliminary data.</text>
</comment>
<dbReference type="PANTHER" id="PTHR43731:SF9">
    <property type="entry name" value="SLR1461 PROTEIN"/>
    <property type="match status" value="1"/>
</dbReference>
<evidence type="ECO:0000256" key="1">
    <source>
        <dbReference type="ARBA" id="ARBA00004141"/>
    </source>
</evidence>
<feature type="transmembrane region" description="Helical" evidence="5">
    <location>
        <begin position="92"/>
        <end position="110"/>
    </location>
</feature>
<evidence type="ECO:0000259" key="6">
    <source>
        <dbReference type="Pfam" id="PF01694"/>
    </source>
</evidence>
<protein>
    <submittedName>
        <fullName evidence="7">Rhomboid family intramembrane serine protease</fullName>
    </submittedName>
</protein>
<dbReference type="GO" id="GO:0016020">
    <property type="term" value="C:membrane"/>
    <property type="evidence" value="ECO:0007669"/>
    <property type="project" value="UniProtKB-SubCell"/>
</dbReference>
<gene>
    <name evidence="7" type="ORF">FRY74_00390</name>
</gene>
<dbReference type="GO" id="GO:0004252">
    <property type="term" value="F:serine-type endopeptidase activity"/>
    <property type="evidence" value="ECO:0007669"/>
    <property type="project" value="InterPro"/>
</dbReference>
<feature type="transmembrane region" description="Helical" evidence="5">
    <location>
        <begin position="116"/>
        <end position="136"/>
    </location>
</feature>
<evidence type="ECO:0000256" key="5">
    <source>
        <dbReference type="SAM" id="Phobius"/>
    </source>
</evidence>
<dbReference type="InterPro" id="IPR022764">
    <property type="entry name" value="Peptidase_S54_rhomboid_dom"/>
</dbReference>
<dbReference type="AlphaFoldDB" id="A0A5C6RXF4"/>
<keyword evidence="2 5" id="KW-0812">Transmembrane</keyword>
<keyword evidence="4 5" id="KW-0472">Membrane</keyword>
<organism evidence="7 8">
    <name type="scientific">Vicingus serpentipes</name>
    <dbReference type="NCBI Taxonomy" id="1926625"/>
    <lineage>
        <taxon>Bacteria</taxon>
        <taxon>Pseudomonadati</taxon>
        <taxon>Bacteroidota</taxon>
        <taxon>Flavobacteriia</taxon>
        <taxon>Flavobacteriales</taxon>
        <taxon>Vicingaceae</taxon>
        <taxon>Vicingus</taxon>
    </lineage>
</organism>
<dbReference type="OrthoDB" id="465874at2"/>
<dbReference type="Gene3D" id="1.20.1540.10">
    <property type="entry name" value="Rhomboid-like"/>
    <property type="match status" value="1"/>
</dbReference>
<comment type="subcellular location">
    <subcellularLocation>
        <location evidence="1">Membrane</location>
        <topology evidence="1">Multi-pass membrane protein</topology>
    </subcellularLocation>
</comment>